<dbReference type="AlphaFoldDB" id="A0A6J7BTE0"/>
<dbReference type="Pfam" id="PF08486">
    <property type="entry name" value="SpoIID"/>
    <property type="match status" value="1"/>
</dbReference>
<dbReference type="EMBL" id="CAFBIX010000036">
    <property type="protein sequence ID" value="CAB4848902.1"/>
    <property type="molecule type" value="Genomic_DNA"/>
</dbReference>
<dbReference type="NCBIfam" id="TIGR02669">
    <property type="entry name" value="SpoIID_LytB"/>
    <property type="match status" value="1"/>
</dbReference>
<accession>A0A6J7BTE0</accession>
<gene>
    <name evidence="2" type="ORF">UFOPK3278_00914</name>
</gene>
<reference evidence="2" key="1">
    <citation type="submission" date="2020-05" db="EMBL/GenBank/DDBJ databases">
        <authorList>
            <person name="Chiriac C."/>
            <person name="Salcher M."/>
            <person name="Ghai R."/>
            <person name="Kavagutti S V."/>
        </authorList>
    </citation>
    <scope>NUCLEOTIDE SEQUENCE</scope>
</reference>
<evidence type="ECO:0000259" key="1">
    <source>
        <dbReference type="Pfam" id="PF08486"/>
    </source>
</evidence>
<sequence length="657" mass="69089">MYSSPNERETMHKIRKSLLMSALAACLVSGSIGPTQAVEVVQVPAGFTITGSGFGHGVGMSQYGAQGMALDKAKYTAEQILTHYYTGTTVDSISIPNSNIRVGLYQDKVFVALKGELVPGATSGGGFNITVDGSAPLPISLGAVITLTTVNGLTKVSSGGVTIGSGSKVTISWTNTDTVINIGTGADSATAISALGIGTCIRDLCSHRFRYGTLEIQSGAFDDKVVDLVVVNTLRLMDEYLYGLGEVPSYFEDAAMQAQAIAGRSYALKKTATRSGCNCQIYSTIRDQSFVGFSKEIGTLGSRWVAAVNATIVGPNEAKVVRYKGSVISTYYSSSTGGKTQPTSEVWGSAFPYLVSVDDHWSQDEGVLNGNSSWTDTIDQLTLVSNLRAQGVTIVDVSSITVADNYPSGGIKTLNLVDSAGNITTLTIAPGQKITPDELRGVLGTKSTYISAITAGIANVPASPTVTAKELTSVTKVNWPTKVIEPTDFSFTGKVSPAQLGATIKLQRKISGKWKTVSKATTNDRGSWSIIWTEPSAGNHDLRITATNSKGTIATSTKRVVMAGSIVTSAPKTAKRNSAVTISGSVKPGYSGVVITIQRKIGNGPWKNIGTAKTTASGKWTMAHSAGSKKTLVYYRAISRDARLGVVTSKTKKTQVK</sequence>
<feature type="domain" description="Sporulation stage II protein D amidase enhancer LytB N-terminal" evidence="1">
    <location>
        <begin position="229"/>
        <end position="311"/>
    </location>
</feature>
<proteinExistence type="predicted"/>
<dbReference type="GO" id="GO:0030435">
    <property type="term" value="P:sporulation resulting in formation of a cellular spore"/>
    <property type="evidence" value="ECO:0007669"/>
    <property type="project" value="InterPro"/>
</dbReference>
<dbReference type="InterPro" id="IPR013486">
    <property type="entry name" value="SpoIID/LytB"/>
</dbReference>
<protein>
    <submittedName>
        <fullName evidence="2">Unannotated protein</fullName>
    </submittedName>
</protein>
<organism evidence="2">
    <name type="scientific">freshwater metagenome</name>
    <dbReference type="NCBI Taxonomy" id="449393"/>
    <lineage>
        <taxon>unclassified sequences</taxon>
        <taxon>metagenomes</taxon>
        <taxon>ecological metagenomes</taxon>
    </lineage>
</organism>
<dbReference type="InterPro" id="IPR013693">
    <property type="entry name" value="SpoIID/LytB_N"/>
</dbReference>
<name>A0A6J7BTE0_9ZZZZ</name>
<evidence type="ECO:0000313" key="2">
    <source>
        <dbReference type="EMBL" id="CAB4848902.1"/>
    </source>
</evidence>